<dbReference type="Pfam" id="PF00005">
    <property type="entry name" value="ABC_tran"/>
    <property type="match status" value="1"/>
</dbReference>
<evidence type="ECO:0000256" key="4">
    <source>
        <dbReference type="ARBA" id="ARBA00022840"/>
    </source>
</evidence>
<keyword evidence="2" id="KW-0813">Transport</keyword>
<dbReference type="CDD" id="cd03220">
    <property type="entry name" value="ABC_KpsT_Wzt"/>
    <property type="match status" value="1"/>
</dbReference>
<dbReference type="InterPro" id="IPR003593">
    <property type="entry name" value="AAA+_ATPase"/>
</dbReference>
<evidence type="ECO:0000313" key="8">
    <source>
        <dbReference type="Proteomes" id="UP000237889"/>
    </source>
</evidence>
<dbReference type="InterPro" id="IPR027417">
    <property type="entry name" value="P-loop_NTPase"/>
</dbReference>
<dbReference type="AlphaFoldDB" id="A0A2S0NBI2"/>
<dbReference type="PROSITE" id="PS00211">
    <property type="entry name" value="ABC_TRANSPORTER_1"/>
    <property type="match status" value="1"/>
</dbReference>
<dbReference type="OrthoDB" id="9778870at2"/>
<evidence type="ECO:0000259" key="6">
    <source>
        <dbReference type="PROSITE" id="PS50893"/>
    </source>
</evidence>
<organism evidence="7 8">
    <name type="scientific">Phreatobacter cathodiphilus</name>
    <dbReference type="NCBI Taxonomy" id="1868589"/>
    <lineage>
        <taxon>Bacteria</taxon>
        <taxon>Pseudomonadati</taxon>
        <taxon>Pseudomonadota</taxon>
        <taxon>Alphaproteobacteria</taxon>
        <taxon>Hyphomicrobiales</taxon>
        <taxon>Phreatobacteraceae</taxon>
        <taxon>Phreatobacter</taxon>
    </lineage>
</organism>
<evidence type="ECO:0000256" key="2">
    <source>
        <dbReference type="ARBA" id="ARBA00022448"/>
    </source>
</evidence>
<accession>A0A2S0NBI2</accession>
<dbReference type="SUPFAM" id="SSF52540">
    <property type="entry name" value="P-loop containing nucleoside triphosphate hydrolases"/>
    <property type="match status" value="1"/>
</dbReference>
<comment type="similarity">
    <text evidence="1">Belongs to the ABC transporter superfamily.</text>
</comment>
<dbReference type="PROSITE" id="PS50893">
    <property type="entry name" value="ABC_TRANSPORTER_2"/>
    <property type="match status" value="1"/>
</dbReference>
<dbReference type="InterPro" id="IPR003439">
    <property type="entry name" value="ABC_transporter-like_ATP-bd"/>
</dbReference>
<dbReference type="Gene3D" id="3.40.50.300">
    <property type="entry name" value="P-loop containing nucleotide triphosphate hydrolases"/>
    <property type="match status" value="1"/>
</dbReference>
<dbReference type="InterPro" id="IPR017871">
    <property type="entry name" value="ABC_transporter-like_CS"/>
</dbReference>
<feature type="domain" description="ABC transporter" evidence="6">
    <location>
        <begin position="27"/>
        <end position="248"/>
    </location>
</feature>
<dbReference type="Proteomes" id="UP000237889">
    <property type="component" value="Chromosome"/>
</dbReference>
<keyword evidence="8" id="KW-1185">Reference proteome</keyword>
<reference evidence="7 8" key="1">
    <citation type="submission" date="2018-03" db="EMBL/GenBank/DDBJ databases">
        <title>Genome sequencing of Phreatobacter sp.</title>
        <authorList>
            <person name="Kim S.-J."/>
            <person name="Heo J."/>
            <person name="Kwon S.-W."/>
        </authorList>
    </citation>
    <scope>NUCLEOTIDE SEQUENCE [LARGE SCALE GENOMIC DNA]</scope>
    <source>
        <strain evidence="7 8">S-12</strain>
    </source>
</reference>
<keyword evidence="4 7" id="KW-0067">ATP-binding</keyword>
<dbReference type="GO" id="GO:0016020">
    <property type="term" value="C:membrane"/>
    <property type="evidence" value="ECO:0007669"/>
    <property type="project" value="InterPro"/>
</dbReference>
<evidence type="ECO:0000256" key="3">
    <source>
        <dbReference type="ARBA" id="ARBA00022741"/>
    </source>
</evidence>
<dbReference type="GO" id="GO:0016887">
    <property type="term" value="F:ATP hydrolysis activity"/>
    <property type="evidence" value="ECO:0007669"/>
    <property type="project" value="InterPro"/>
</dbReference>
<evidence type="ECO:0000256" key="5">
    <source>
        <dbReference type="SAM" id="MobiDB-lite"/>
    </source>
</evidence>
<dbReference type="RefSeq" id="WP_106748870.1">
    <property type="nucleotide sequence ID" value="NZ_CP027668.1"/>
</dbReference>
<dbReference type="Pfam" id="PF14524">
    <property type="entry name" value="Wzt_C"/>
    <property type="match status" value="1"/>
</dbReference>
<gene>
    <name evidence="7" type="ORF">C6569_10885</name>
</gene>
<dbReference type="GO" id="GO:0005524">
    <property type="term" value="F:ATP binding"/>
    <property type="evidence" value="ECO:0007669"/>
    <property type="project" value="UniProtKB-KW"/>
</dbReference>
<dbReference type="CDD" id="cd10147">
    <property type="entry name" value="Wzt_C-like"/>
    <property type="match status" value="1"/>
</dbReference>
<feature type="region of interest" description="Disordered" evidence="5">
    <location>
        <begin position="262"/>
        <end position="288"/>
    </location>
</feature>
<dbReference type="InterPro" id="IPR050683">
    <property type="entry name" value="Bact_Polysacc_Export_ATP-bd"/>
</dbReference>
<protein>
    <submittedName>
        <fullName evidence="7">ABC transporter ATP-binding protein</fullName>
    </submittedName>
</protein>
<dbReference type="PANTHER" id="PTHR46743:SF2">
    <property type="entry name" value="TEICHOIC ACIDS EXPORT ATP-BINDING PROTEIN TAGH"/>
    <property type="match status" value="1"/>
</dbReference>
<dbReference type="InterPro" id="IPR029439">
    <property type="entry name" value="Wzt_C"/>
</dbReference>
<keyword evidence="3" id="KW-0547">Nucleotide-binding</keyword>
<evidence type="ECO:0000256" key="1">
    <source>
        <dbReference type="ARBA" id="ARBA00005417"/>
    </source>
</evidence>
<evidence type="ECO:0000313" key="7">
    <source>
        <dbReference type="EMBL" id="AVO45529.1"/>
    </source>
</evidence>
<dbReference type="InterPro" id="IPR015860">
    <property type="entry name" value="ABC_transpr_TagH-like"/>
</dbReference>
<name>A0A2S0NBI2_9HYPH</name>
<dbReference type="SMART" id="SM00382">
    <property type="entry name" value="AAA"/>
    <property type="match status" value="1"/>
</dbReference>
<dbReference type="KEGG" id="phr:C6569_10885"/>
<dbReference type="EMBL" id="CP027668">
    <property type="protein sequence ID" value="AVO45529.1"/>
    <property type="molecule type" value="Genomic_DNA"/>
</dbReference>
<dbReference type="Gene3D" id="2.70.50.60">
    <property type="entry name" value="abc- transporter (atp binding component) like domain"/>
    <property type="match status" value="1"/>
</dbReference>
<sequence>MSSEVDIRIRNLSKVYRIYERPEDRLIQMATLGRLRRFTEFPALHDISLDIHRGETVGIIGRNGCGKSTLLQVICGTLQPTSGTVEVTGRIAALLELGAGFNGEFTGRENVYMNGAILGFSREEMDARFDQIADFAGIGEFIERPVKTYSSGMFVRLAFAVATAVEPDILVVDEALAVGDEAFQRKCFARIEAIKERGGTILFVSHGAQTIVQLCDRAILMDGGEKLMDGDPKTVVNQYQRLLTVRPEDLAQERAALKAGHVGGEAPAPPEQVEAGVTPPPAETLDPDLFDPNLVSQSTVAYPVNGATISNIHIENAQGVTVNVIHFGQDYLYCYDVDFLDDVANAGFGMAIRDVSGLHLFGQSSALLGKGKPYRAGQRVRVRFPFRNLLSPGTYFCNAGVGKVENDEAVFMHRLVDAFLFRVSHSGADLLCSSQISLRNGDAIIETD</sequence>
<proteinExistence type="inferred from homology"/>
<dbReference type="PANTHER" id="PTHR46743">
    <property type="entry name" value="TEICHOIC ACIDS EXPORT ATP-BINDING PROTEIN TAGH"/>
    <property type="match status" value="1"/>
</dbReference>
<dbReference type="GO" id="GO:0140359">
    <property type="term" value="F:ABC-type transporter activity"/>
    <property type="evidence" value="ECO:0007669"/>
    <property type="project" value="InterPro"/>
</dbReference>